<dbReference type="EMBL" id="JAUKUD010000001">
    <property type="protein sequence ID" value="KAK0753504.1"/>
    <property type="molecule type" value="Genomic_DNA"/>
</dbReference>
<proteinExistence type="predicted"/>
<dbReference type="Proteomes" id="UP001172155">
    <property type="component" value="Unassembled WGS sequence"/>
</dbReference>
<keyword evidence="2" id="KW-1185">Reference proteome</keyword>
<comment type="caution">
    <text evidence="1">The sequence shown here is derived from an EMBL/GenBank/DDBJ whole genome shotgun (WGS) entry which is preliminary data.</text>
</comment>
<organism evidence="1 2">
    <name type="scientific">Schizothecium vesticola</name>
    <dbReference type="NCBI Taxonomy" id="314040"/>
    <lineage>
        <taxon>Eukaryota</taxon>
        <taxon>Fungi</taxon>
        <taxon>Dikarya</taxon>
        <taxon>Ascomycota</taxon>
        <taxon>Pezizomycotina</taxon>
        <taxon>Sordariomycetes</taxon>
        <taxon>Sordariomycetidae</taxon>
        <taxon>Sordariales</taxon>
        <taxon>Schizotheciaceae</taxon>
        <taxon>Schizothecium</taxon>
    </lineage>
</organism>
<evidence type="ECO:0000313" key="1">
    <source>
        <dbReference type="EMBL" id="KAK0753504.1"/>
    </source>
</evidence>
<accession>A0AA40F947</accession>
<gene>
    <name evidence="1" type="ORF">B0T18DRAFT_397017</name>
</gene>
<dbReference type="AlphaFoldDB" id="A0AA40F947"/>
<protein>
    <recommendedName>
        <fullName evidence="3">Protein kinase domain-containing protein</fullName>
    </recommendedName>
</protein>
<sequence>MDTTLSFLSREPKVGDVAYEWKNFSTPKLRNYPKPPSSLRFRKYVGGGIEGVVLRARTEDIEEVAVKIVRMTDGPVSSCFVRKRLFPFERECLNCAVLELISTSLREAVANDKPIFLHPRPKIRRDAIRNLRAFSSDYGERYRSDPPEGFEAVVPTVRINDCLGWMQLDGDQASAVFRRLRVDHRDLTKLPWYFAMVYKFVPPGVHQEDRIRSQYNFFFSAGFVCAPYKRDNWHGSGIPVDFADLQLPLAPEWREYDYGRRVEKKYGKYCLE</sequence>
<reference evidence="1" key="1">
    <citation type="submission" date="2023-06" db="EMBL/GenBank/DDBJ databases">
        <title>Genome-scale phylogeny and comparative genomics of the fungal order Sordariales.</title>
        <authorList>
            <consortium name="Lawrence Berkeley National Laboratory"/>
            <person name="Hensen N."/>
            <person name="Bonometti L."/>
            <person name="Westerberg I."/>
            <person name="Brannstrom I.O."/>
            <person name="Guillou S."/>
            <person name="Cros-Aarteil S."/>
            <person name="Calhoun S."/>
            <person name="Haridas S."/>
            <person name="Kuo A."/>
            <person name="Mondo S."/>
            <person name="Pangilinan J."/>
            <person name="Riley R."/>
            <person name="LaButti K."/>
            <person name="Andreopoulos B."/>
            <person name="Lipzen A."/>
            <person name="Chen C."/>
            <person name="Yanf M."/>
            <person name="Daum C."/>
            <person name="Ng V."/>
            <person name="Clum A."/>
            <person name="Steindorff A."/>
            <person name="Ohm R."/>
            <person name="Martin F."/>
            <person name="Silar P."/>
            <person name="Natvig D."/>
            <person name="Lalanne C."/>
            <person name="Gautier V."/>
            <person name="Ament-velasquez S.L."/>
            <person name="Kruys A."/>
            <person name="Hutchinson M.I."/>
            <person name="Powell A.J."/>
            <person name="Barry K."/>
            <person name="Miller A.N."/>
            <person name="Grigoriev I.V."/>
            <person name="Debuchy R."/>
            <person name="Gladieux P."/>
            <person name="Thoren M.H."/>
            <person name="Johannesson H."/>
        </authorList>
    </citation>
    <scope>NUCLEOTIDE SEQUENCE</scope>
    <source>
        <strain evidence="1">SMH3187-1</strain>
    </source>
</reference>
<name>A0AA40F947_9PEZI</name>
<evidence type="ECO:0000313" key="2">
    <source>
        <dbReference type="Proteomes" id="UP001172155"/>
    </source>
</evidence>
<evidence type="ECO:0008006" key="3">
    <source>
        <dbReference type="Google" id="ProtNLM"/>
    </source>
</evidence>